<comment type="caution">
    <text evidence="2">The sequence shown here is derived from an EMBL/GenBank/DDBJ whole genome shotgun (WGS) entry which is preliminary data.</text>
</comment>
<dbReference type="AlphaFoldDB" id="A0AAJ3TUR7"/>
<sequence length="142" mass="15012">MRVLAANTSATAVVFLTASLGACAPGPSTDSQLLVQESGRVLDHFTVARLEQLPQVRVATPQSHGAQHQTGPSVRSVLDAAGAKDIVRVRVEGRDPAQVITSADLDDPVVLDITKRNTLKLTGAKLGTDRWVRDVTALVVNP</sequence>
<proteinExistence type="predicted"/>
<evidence type="ECO:0000313" key="2">
    <source>
        <dbReference type="EMBL" id="ORW71086.1"/>
    </source>
</evidence>
<dbReference type="PROSITE" id="PS51257">
    <property type="entry name" value="PROKAR_LIPOPROTEIN"/>
    <property type="match status" value="1"/>
</dbReference>
<feature type="signal peptide" evidence="1">
    <location>
        <begin position="1"/>
        <end position="24"/>
    </location>
</feature>
<name>A0AAJ3TUR7_9MYCO</name>
<evidence type="ECO:0000313" key="3">
    <source>
        <dbReference type="Proteomes" id="UP000193387"/>
    </source>
</evidence>
<accession>A0AAJ3TUR7</accession>
<dbReference type="Proteomes" id="UP000193387">
    <property type="component" value="Unassembled WGS sequence"/>
</dbReference>
<gene>
    <name evidence="2" type="ORF">AWC23_15745</name>
</gene>
<keyword evidence="3" id="KW-1185">Reference proteome</keyword>
<feature type="chain" id="PRO_5042552655" description="Lipoprotein" evidence="1">
    <location>
        <begin position="25"/>
        <end position="142"/>
    </location>
</feature>
<evidence type="ECO:0000256" key="1">
    <source>
        <dbReference type="SAM" id="SignalP"/>
    </source>
</evidence>
<dbReference type="RefSeq" id="WP_085256306.1">
    <property type="nucleotide sequence ID" value="NZ_AP022573.1"/>
</dbReference>
<keyword evidence="1" id="KW-0732">Signal</keyword>
<reference evidence="2 3" key="1">
    <citation type="submission" date="2016-01" db="EMBL/GenBank/DDBJ databases">
        <title>The new phylogeny of the genus Mycobacterium.</title>
        <authorList>
            <person name="Tarcisio F."/>
            <person name="Conor M."/>
            <person name="Antonella G."/>
            <person name="Elisabetta G."/>
            <person name="Giulia F.S."/>
            <person name="Sara T."/>
            <person name="Anna F."/>
            <person name="Clotilde B."/>
            <person name="Roberto B."/>
            <person name="Veronica D.S."/>
            <person name="Fabio R."/>
            <person name="Monica P."/>
            <person name="Olivier J."/>
            <person name="Enrico T."/>
            <person name="Nicola S."/>
        </authorList>
    </citation>
    <scope>NUCLEOTIDE SEQUENCE [LARGE SCALE GENOMIC DNA]</scope>
    <source>
        <strain evidence="2 3">DSM 44616</strain>
    </source>
</reference>
<protein>
    <recommendedName>
        <fullName evidence="4">Lipoprotein</fullName>
    </recommendedName>
</protein>
<dbReference type="EMBL" id="LQPR01000035">
    <property type="protein sequence ID" value="ORW71086.1"/>
    <property type="molecule type" value="Genomic_DNA"/>
</dbReference>
<organism evidence="2 3">
    <name type="scientific">Mycobacterium saskatchewanense</name>
    <dbReference type="NCBI Taxonomy" id="220927"/>
    <lineage>
        <taxon>Bacteria</taxon>
        <taxon>Bacillati</taxon>
        <taxon>Actinomycetota</taxon>
        <taxon>Actinomycetes</taxon>
        <taxon>Mycobacteriales</taxon>
        <taxon>Mycobacteriaceae</taxon>
        <taxon>Mycobacterium</taxon>
        <taxon>Mycobacterium simiae complex</taxon>
    </lineage>
</organism>
<evidence type="ECO:0008006" key="4">
    <source>
        <dbReference type="Google" id="ProtNLM"/>
    </source>
</evidence>